<protein>
    <submittedName>
        <fullName evidence="2">Uncharacterized protein</fullName>
    </submittedName>
</protein>
<organism evidence="2 3">
    <name type="scientific">Hamiltosporidium tvaerminnensis</name>
    <dbReference type="NCBI Taxonomy" id="1176355"/>
    <lineage>
        <taxon>Eukaryota</taxon>
        <taxon>Fungi</taxon>
        <taxon>Fungi incertae sedis</taxon>
        <taxon>Microsporidia</taxon>
        <taxon>Dubosqiidae</taxon>
        <taxon>Hamiltosporidium</taxon>
    </lineage>
</organism>
<evidence type="ECO:0000256" key="1">
    <source>
        <dbReference type="SAM" id="SignalP"/>
    </source>
</evidence>
<proteinExistence type="predicted"/>
<evidence type="ECO:0000313" key="2">
    <source>
        <dbReference type="EMBL" id="TBT99017.1"/>
    </source>
</evidence>
<name>A0A4Q9KVS6_9MICR</name>
<keyword evidence="1" id="KW-0732">Signal</keyword>
<accession>A0A4Q9KVS6</accession>
<feature type="chain" id="PRO_5020335402" evidence="1">
    <location>
        <begin position="18"/>
        <end position="410"/>
    </location>
</feature>
<evidence type="ECO:0000313" key="3">
    <source>
        <dbReference type="Proteomes" id="UP000292362"/>
    </source>
</evidence>
<dbReference type="Proteomes" id="UP000292362">
    <property type="component" value="Unassembled WGS sequence"/>
</dbReference>
<dbReference type="EMBL" id="PITJ01001499">
    <property type="protein sequence ID" value="TBT99017.1"/>
    <property type="molecule type" value="Genomic_DNA"/>
</dbReference>
<comment type="caution">
    <text evidence="2">The sequence shown here is derived from an EMBL/GenBank/DDBJ whole genome shotgun (WGS) entry which is preliminary data.</text>
</comment>
<dbReference type="VEuPathDB" id="MicrosporidiaDB:CWI37_1499p0010"/>
<feature type="signal peptide" evidence="1">
    <location>
        <begin position="1"/>
        <end position="17"/>
    </location>
</feature>
<dbReference type="AlphaFoldDB" id="A0A4Q9KVS6"/>
<reference evidence="2 3" key="1">
    <citation type="submission" date="2017-12" db="EMBL/GenBank/DDBJ databases">
        <authorList>
            <person name="Pombert J.-F."/>
            <person name="Haag K.L."/>
            <person name="Ebert D."/>
        </authorList>
    </citation>
    <scope>NUCLEOTIDE SEQUENCE [LARGE SCALE GENOMIC DNA]</scope>
    <source>
        <strain evidence="2">FI-OER-3-3</strain>
    </source>
</reference>
<gene>
    <name evidence="2" type="ORF">CWI37_1499p0010</name>
</gene>
<sequence length="410" mass="48390">MKRILVLFTFLLPDILSIQTTEMNTTYCLRKDQIGKKFRLNNAFRIKREYNELQVIKAKLKENNELNILIKKSEINLRKIQKLLNNTNQIISDIEESKRSDSYIHKSKIEKKEILRIKNEIFRLRREKTGILGDFKRYICLKIENTEKIIFYSNYFIRNENFISKFGNQDMSFIETLRNKQKYFISEFENDSKTLNFIVTELENQNFIKTEDLNQIKSSEKNTKSCDEIEKNNFIERDTGNNIECCDEIEKKDIFISRDTGKNKESCDEIEKKDIINHDIPNKNMKNTQDSSGIEVSSEGNNFISEENNVSSYSQPEIQYFCSTPKKNTKNFDNFILKNNFLNPKSSSIHKKTSPQHTETFSDDISFSYLNPSDSICYRNNSEDDSYGSRCYEETIVDYPFPLTNRRNIA</sequence>